<dbReference type="AlphaFoldDB" id="A0A8J2SHU1"/>
<dbReference type="Proteomes" id="UP000789595">
    <property type="component" value="Unassembled WGS sequence"/>
</dbReference>
<gene>
    <name evidence="2" type="ORF">PECAL_1P32910</name>
</gene>
<dbReference type="Gene3D" id="1.25.40.10">
    <property type="entry name" value="Tetratricopeptide repeat domain"/>
    <property type="match status" value="1"/>
</dbReference>
<proteinExistence type="predicted"/>
<feature type="compositionally biased region" description="Basic and acidic residues" evidence="1">
    <location>
        <begin position="179"/>
        <end position="189"/>
    </location>
</feature>
<dbReference type="InterPro" id="IPR011990">
    <property type="entry name" value="TPR-like_helical_dom_sf"/>
</dbReference>
<protein>
    <recommendedName>
        <fullName evidence="4">MalT-like TPR region domain-containing protein</fullName>
    </recommendedName>
</protein>
<accession>A0A8J2SHU1</accession>
<evidence type="ECO:0000313" key="3">
    <source>
        <dbReference type="Proteomes" id="UP000789595"/>
    </source>
</evidence>
<organism evidence="2 3">
    <name type="scientific">Pelagomonas calceolata</name>
    <dbReference type="NCBI Taxonomy" id="35677"/>
    <lineage>
        <taxon>Eukaryota</taxon>
        <taxon>Sar</taxon>
        <taxon>Stramenopiles</taxon>
        <taxon>Ochrophyta</taxon>
        <taxon>Pelagophyceae</taxon>
        <taxon>Pelagomonadales</taxon>
        <taxon>Pelagomonadaceae</taxon>
        <taxon>Pelagomonas</taxon>
    </lineage>
</organism>
<evidence type="ECO:0000256" key="1">
    <source>
        <dbReference type="SAM" id="MobiDB-lite"/>
    </source>
</evidence>
<name>A0A8J2SHU1_9STRA</name>
<dbReference type="OrthoDB" id="42563at2759"/>
<dbReference type="SUPFAM" id="SSF48452">
    <property type="entry name" value="TPR-like"/>
    <property type="match status" value="1"/>
</dbReference>
<keyword evidence="3" id="KW-1185">Reference proteome</keyword>
<dbReference type="Pfam" id="PF13374">
    <property type="entry name" value="TPR_10"/>
    <property type="match status" value="1"/>
</dbReference>
<evidence type="ECO:0000313" key="2">
    <source>
        <dbReference type="EMBL" id="CAH0366782.1"/>
    </source>
</evidence>
<dbReference type="EMBL" id="CAKKNE010000001">
    <property type="protein sequence ID" value="CAH0366782.1"/>
    <property type="molecule type" value="Genomic_DNA"/>
</dbReference>
<comment type="caution">
    <text evidence="2">The sequence shown here is derived from an EMBL/GenBank/DDBJ whole genome shotgun (WGS) entry which is preliminary data.</text>
</comment>
<evidence type="ECO:0008006" key="4">
    <source>
        <dbReference type="Google" id="ProtNLM"/>
    </source>
</evidence>
<feature type="region of interest" description="Disordered" evidence="1">
    <location>
        <begin position="175"/>
        <end position="205"/>
    </location>
</feature>
<sequence>MAQTDRLKFSAMRLLGNGLFEIGAYADALSAERAELSILMRFGGQEVDILAVQSNLACTYEAIGRGDEAMRLRKAIYSGHLKLHGKVHELTLVAANNYAVSLRDLLRFEEAKSLLRKTMPVTRRVLGEGHRLTLKMKKIYADSLYKDPTATLNDLREAVTTLEDMERIARRVLGGAHPMTEETERELQESRAALRARETSSSGTG</sequence>
<reference evidence="2" key="1">
    <citation type="submission" date="2021-11" db="EMBL/GenBank/DDBJ databases">
        <authorList>
            <consortium name="Genoscope - CEA"/>
            <person name="William W."/>
        </authorList>
    </citation>
    <scope>NUCLEOTIDE SEQUENCE</scope>
</reference>